<feature type="transmembrane region" description="Helical" evidence="5">
    <location>
        <begin position="28"/>
        <end position="47"/>
    </location>
</feature>
<dbReference type="GO" id="GO:0008610">
    <property type="term" value="P:lipid biosynthetic process"/>
    <property type="evidence" value="ECO:0007669"/>
    <property type="project" value="InterPro"/>
</dbReference>
<evidence type="ECO:0000256" key="2">
    <source>
        <dbReference type="ARBA" id="ARBA00022692"/>
    </source>
</evidence>
<evidence type="ECO:0000313" key="7">
    <source>
        <dbReference type="EMBL" id="PWJ39381.1"/>
    </source>
</evidence>
<dbReference type="GO" id="GO:0016491">
    <property type="term" value="F:oxidoreductase activity"/>
    <property type="evidence" value="ECO:0007669"/>
    <property type="project" value="InterPro"/>
</dbReference>
<comment type="subcellular location">
    <subcellularLocation>
        <location evidence="1">Membrane</location>
    </subcellularLocation>
</comment>
<keyword evidence="3 5" id="KW-1133">Transmembrane helix</keyword>
<gene>
    <name evidence="7" type="ORF">BC781_106282</name>
</gene>
<feature type="transmembrane region" description="Helical" evidence="5">
    <location>
        <begin position="115"/>
        <end position="139"/>
    </location>
</feature>
<evidence type="ECO:0000259" key="6">
    <source>
        <dbReference type="Pfam" id="PF04116"/>
    </source>
</evidence>
<feature type="transmembrane region" description="Helical" evidence="5">
    <location>
        <begin position="175"/>
        <end position="193"/>
    </location>
</feature>
<dbReference type="OrthoDB" id="9770329at2"/>
<dbReference type="Proteomes" id="UP000245535">
    <property type="component" value="Unassembled WGS sequence"/>
</dbReference>
<dbReference type="Pfam" id="PF04116">
    <property type="entry name" value="FA_hydroxylase"/>
    <property type="match status" value="1"/>
</dbReference>
<name>A0A315Z767_SEDFL</name>
<evidence type="ECO:0000256" key="5">
    <source>
        <dbReference type="SAM" id="Phobius"/>
    </source>
</evidence>
<protein>
    <submittedName>
        <fullName evidence="7">Sterol desaturase/sphingolipid hydroxylase (Fatty acid hydroxylase superfamily)</fullName>
    </submittedName>
</protein>
<reference evidence="7 8" key="1">
    <citation type="submission" date="2018-03" db="EMBL/GenBank/DDBJ databases">
        <title>Genomic Encyclopedia of Archaeal and Bacterial Type Strains, Phase II (KMG-II): from individual species to whole genera.</title>
        <authorList>
            <person name="Goeker M."/>
        </authorList>
    </citation>
    <scope>NUCLEOTIDE SEQUENCE [LARGE SCALE GENOMIC DNA]</scope>
    <source>
        <strain evidence="7 8">DSM 28229</strain>
    </source>
</reference>
<keyword evidence="8" id="KW-1185">Reference proteome</keyword>
<feature type="transmembrane region" description="Helical" evidence="5">
    <location>
        <begin position="68"/>
        <end position="95"/>
    </location>
</feature>
<keyword evidence="2 5" id="KW-0812">Transmembrane</keyword>
<dbReference type="RefSeq" id="WP_109621368.1">
    <property type="nucleotide sequence ID" value="NZ_QGDO01000006.1"/>
</dbReference>
<evidence type="ECO:0000256" key="4">
    <source>
        <dbReference type="ARBA" id="ARBA00023136"/>
    </source>
</evidence>
<dbReference type="InterPro" id="IPR050307">
    <property type="entry name" value="Sterol_Desaturase_Related"/>
</dbReference>
<dbReference type="InterPro" id="IPR006694">
    <property type="entry name" value="Fatty_acid_hydroxylase"/>
</dbReference>
<evidence type="ECO:0000256" key="3">
    <source>
        <dbReference type="ARBA" id="ARBA00022989"/>
    </source>
</evidence>
<accession>A0A315Z767</accession>
<proteinExistence type="predicted"/>
<feature type="transmembrane region" description="Helical" evidence="5">
    <location>
        <begin position="205"/>
        <end position="223"/>
    </location>
</feature>
<feature type="domain" description="Fatty acid hydroxylase" evidence="6">
    <location>
        <begin position="126"/>
        <end position="274"/>
    </location>
</feature>
<dbReference type="AlphaFoldDB" id="A0A315Z767"/>
<evidence type="ECO:0000256" key="1">
    <source>
        <dbReference type="ARBA" id="ARBA00004370"/>
    </source>
</evidence>
<organism evidence="7 8">
    <name type="scientific">Sediminitomix flava</name>
    <dbReference type="NCBI Taxonomy" id="379075"/>
    <lineage>
        <taxon>Bacteria</taxon>
        <taxon>Pseudomonadati</taxon>
        <taxon>Bacteroidota</taxon>
        <taxon>Cytophagia</taxon>
        <taxon>Cytophagales</taxon>
        <taxon>Flammeovirgaceae</taxon>
        <taxon>Sediminitomix</taxon>
    </lineage>
</organism>
<dbReference type="GO" id="GO:0005506">
    <property type="term" value="F:iron ion binding"/>
    <property type="evidence" value="ECO:0007669"/>
    <property type="project" value="InterPro"/>
</dbReference>
<keyword evidence="4 5" id="KW-0472">Membrane</keyword>
<comment type="caution">
    <text evidence="7">The sequence shown here is derived from an EMBL/GenBank/DDBJ whole genome shotgun (WGS) entry which is preliminary data.</text>
</comment>
<dbReference type="EMBL" id="QGDO01000006">
    <property type="protein sequence ID" value="PWJ39381.1"/>
    <property type="molecule type" value="Genomic_DNA"/>
</dbReference>
<evidence type="ECO:0000313" key="8">
    <source>
        <dbReference type="Proteomes" id="UP000245535"/>
    </source>
</evidence>
<dbReference type="PANTHER" id="PTHR11863">
    <property type="entry name" value="STEROL DESATURASE"/>
    <property type="match status" value="1"/>
</dbReference>
<sequence length="319" mass="37778">MSYKEIIDILSEAIQMPFGYLFSSRKRIYFLYLLTSAVLAFFVYKKTKEEGSFFKYLFKKEIWWSKSAWVDYGLVFFNALVKVALIGPYLIYGLYLAHYTNEFLLENLGHYDFGMSMWTTIIAYTFVLTLVSDFASFYVHYLMHKIPFLWQFHKVHHSATTLNPITQYRLHPLELILNNIKGILVFGLITGLFDFLSENQVQKWTFLGANAFSFLFLLWGANLRHSHVKLTYWNPLEYIFISPFQHQIHHSDAPKHFNKNMGSKLAIWDWMFGTLVRSKDTGDIAFGLGKYDNKRYDTFWKNLVAPFQWMYGKTKELMK</sequence>
<dbReference type="GO" id="GO:0016020">
    <property type="term" value="C:membrane"/>
    <property type="evidence" value="ECO:0007669"/>
    <property type="project" value="UniProtKB-SubCell"/>
</dbReference>